<dbReference type="PANTHER" id="PTHR23502">
    <property type="entry name" value="MAJOR FACILITATOR SUPERFAMILY"/>
    <property type="match status" value="1"/>
</dbReference>
<protein>
    <submittedName>
        <fullName evidence="7">MFS transporter</fullName>
    </submittedName>
</protein>
<keyword evidence="4 5" id="KW-0472">Membrane</keyword>
<feature type="domain" description="Major facilitator superfamily (MFS) profile" evidence="6">
    <location>
        <begin position="10"/>
        <end position="390"/>
    </location>
</feature>
<dbReference type="PROSITE" id="PS50850">
    <property type="entry name" value="MFS"/>
    <property type="match status" value="1"/>
</dbReference>
<proteinExistence type="predicted"/>
<evidence type="ECO:0000256" key="2">
    <source>
        <dbReference type="ARBA" id="ARBA00022692"/>
    </source>
</evidence>
<dbReference type="GO" id="GO:1990961">
    <property type="term" value="P:xenobiotic detoxification by transmembrane export across the plasma membrane"/>
    <property type="evidence" value="ECO:0007669"/>
    <property type="project" value="TreeGrafter"/>
</dbReference>
<dbReference type="RefSeq" id="WP_094201380.1">
    <property type="nucleotide sequence ID" value="NZ_NBIM01000005.1"/>
</dbReference>
<keyword evidence="2 5" id="KW-0812">Transmembrane</keyword>
<sequence>MPSSVSGTTIMVLACLIVSIGQFSLGLVFPILPGISQALAEDPERVQWLISAYLLAFGPVQLLYGPLSDARGRRPVLLGGLALSLGGVGLCLLPGVNFEWLLAGRLLQGLGAGCGAVVSRAMLRDSFEGPALRNALSYMAMAAAITPVVAPALGGILGDLNGWQSVFAAMLLYIGLLWLVLLARFRETHQGPRLELHPGRILAGYGRLLTERHFLGHGGMLWGQFALMMTSISVLPYVMQHQIGMSAAEYGRWALLPALGLLLGGIINNRIQFWVRAEQVLRISPFIQLGAGLWIMLMPLEPWLMVAGVFIQALGNGMAFPNAMSRLLEPYRDLAGSAAALSGALQMLSASLLTAALTYAGVDSAFALGVCVMLGALVLKGLSVFAVGRF</sequence>
<dbReference type="Gene3D" id="1.20.1720.10">
    <property type="entry name" value="Multidrug resistance protein D"/>
    <property type="match status" value="1"/>
</dbReference>
<evidence type="ECO:0000259" key="6">
    <source>
        <dbReference type="PROSITE" id="PS50850"/>
    </source>
</evidence>
<feature type="transmembrane region" description="Helical" evidence="5">
    <location>
        <begin position="102"/>
        <end position="123"/>
    </location>
</feature>
<keyword evidence="3 5" id="KW-1133">Transmembrane helix</keyword>
<name>A0A233RCL1_9GAMM</name>
<feature type="transmembrane region" description="Helical" evidence="5">
    <location>
        <begin position="365"/>
        <end position="387"/>
    </location>
</feature>
<feature type="transmembrane region" description="Helical" evidence="5">
    <location>
        <begin position="334"/>
        <end position="359"/>
    </location>
</feature>
<evidence type="ECO:0000313" key="7">
    <source>
        <dbReference type="EMBL" id="OXY81128.1"/>
    </source>
</evidence>
<comment type="subcellular location">
    <subcellularLocation>
        <location evidence="1">Membrane</location>
        <topology evidence="1">Multi-pass membrane protein</topology>
    </subcellularLocation>
</comment>
<dbReference type="InterPro" id="IPR001958">
    <property type="entry name" value="Tet-R_TetA/multi-R_MdtG-like"/>
</dbReference>
<evidence type="ECO:0000313" key="8">
    <source>
        <dbReference type="Proteomes" id="UP000242757"/>
    </source>
</evidence>
<evidence type="ECO:0000256" key="5">
    <source>
        <dbReference type="SAM" id="Phobius"/>
    </source>
</evidence>
<dbReference type="InterPro" id="IPR011701">
    <property type="entry name" value="MFS"/>
</dbReference>
<feature type="transmembrane region" description="Helical" evidence="5">
    <location>
        <begin position="163"/>
        <end position="183"/>
    </location>
</feature>
<dbReference type="Pfam" id="PF07690">
    <property type="entry name" value="MFS_1"/>
    <property type="match status" value="1"/>
</dbReference>
<dbReference type="InterPro" id="IPR036259">
    <property type="entry name" value="MFS_trans_sf"/>
</dbReference>
<feature type="transmembrane region" description="Helical" evidence="5">
    <location>
        <begin position="250"/>
        <end position="268"/>
    </location>
</feature>
<dbReference type="PANTHER" id="PTHR23502:SF75">
    <property type="entry name" value="MULTIDRUG RESISTANCE PROTEIN D"/>
    <property type="match status" value="1"/>
</dbReference>
<gene>
    <name evidence="7" type="ORF">B6S08_13740</name>
</gene>
<feature type="transmembrane region" description="Helical" evidence="5">
    <location>
        <begin position="45"/>
        <end position="64"/>
    </location>
</feature>
<dbReference type="AlphaFoldDB" id="A0A233RCL1"/>
<dbReference type="EMBL" id="NBIM01000005">
    <property type="protein sequence ID" value="OXY81128.1"/>
    <property type="molecule type" value="Genomic_DNA"/>
</dbReference>
<evidence type="ECO:0000256" key="3">
    <source>
        <dbReference type="ARBA" id="ARBA00022989"/>
    </source>
</evidence>
<feature type="transmembrane region" description="Helical" evidence="5">
    <location>
        <begin position="76"/>
        <end position="96"/>
    </location>
</feature>
<dbReference type="GO" id="GO:0005886">
    <property type="term" value="C:plasma membrane"/>
    <property type="evidence" value="ECO:0007669"/>
    <property type="project" value="TreeGrafter"/>
</dbReference>
<feature type="transmembrane region" description="Helical" evidence="5">
    <location>
        <begin position="303"/>
        <end position="322"/>
    </location>
</feature>
<comment type="caution">
    <text evidence="7">The sequence shown here is derived from an EMBL/GenBank/DDBJ whole genome shotgun (WGS) entry which is preliminary data.</text>
</comment>
<evidence type="ECO:0000256" key="4">
    <source>
        <dbReference type="ARBA" id="ARBA00023136"/>
    </source>
</evidence>
<keyword evidence="8" id="KW-1185">Reference proteome</keyword>
<feature type="transmembrane region" description="Helical" evidence="5">
    <location>
        <begin position="280"/>
        <end position="297"/>
    </location>
</feature>
<dbReference type="InterPro" id="IPR020846">
    <property type="entry name" value="MFS_dom"/>
</dbReference>
<accession>A0A233RCL1</accession>
<dbReference type="OrthoDB" id="9814303at2"/>
<feature type="transmembrane region" description="Helical" evidence="5">
    <location>
        <begin position="214"/>
        <end position="238"/>
    </location>
</feature>
<dbReference type="SUPFAM" id="SSF103473">
    <property type="entry name" value="MFS general substrate transporter"/>
    <property type="match status" value="1"/>
</dbReference>
<organism evidence="7 8">
    <name type="scientific">Oceanimonas doudoroffii</name>
    <dbReference type="NCBI Taxonomy" id="84158"/>
    <lineage>
        <taxon>Bacteria</taxon>
        <taxon>Pseudomonadati</taxon>
        <taxon>Pseudomonadota</taxon>
        <taxon>Gammaproteobacteria</taxon>
        <taxon>Aeromonadales</taxon>
        <taxon>Aeromonadaceae</taxon>
        <taxon>Oceanimonas</taxon>
    </lineage>
</organism>
<dbReference type="GO" id="GO:0022857">
    <property type="term" value="F:transmembrane transporter activity"/>
    <property type="evidence" value="ECO:0007669"/>
    <property type="project" value="InterPro"/>
</dbReference>
<dbReference type="Proteomes" id="UP000242757">
    <property type="component" value="Unassembled WGS sequence"/>
</dbReference>
<evidence type="ECO:0000256" key="1">
    <source>
        <dbReference type="ARBA" id="ARBA00004141"/>
    </source>
</evidence>
<feature type="transmembrane region" description="Helical" evidence="5">
    <location>
        <begin position="12"/>
        <end position="33"/>
    </location>
</feature>
<dbReference type="PRINTS" id="PR01035">
    <property type="entry name" value="TCRTETA"/>
</dbReference>
<reference evidence="7 8" key="1">
    <citation type="submission" date="2017-08" db="EMBL/GenBank/DDBJ databases">
        <title>A Genome Sequence of Oceanimonas doudoroffii ATCC 27123T.</title>
        <authorList>
            <person name="Brennan M.A."/>
            <person name="Maclea K.S."/>
            <person name="Mcclelland W.D."/>
            <person name="Trachtenberg A.M."/>
        </authorList>
    </citation>
    <scope>NUCLEOTIDE SEQUENCE [LARGE SCALE GENOMIC DNA]</scope>
    <source>
        <strain evidence="7 8">ATCC 27123</strain>
    </source>
</reference>
<feature type="transmembrane region" description="Helical" evidence="5">
    <location>
        <begin position="135"/>
        <end position="157"/>
    </location>
</feature>